<name>A0A9X3EAH8_9GAMM</name>
<evidence type="ECO:0000313" key="3">
    <source>
        <dbReference type="Proteomes" id="UP001150830"/>
    </source>
</evidence>
<feature type="domain" description="N-acetyltransferase" evidence="1">
    <location>
        <begin position="8"/>
        <end position="143"/>
    </location>
</feature>
<sequence>MGIEYTDIEYRVNQPISRQQFVELLQQTSLGPRRPLDNHRVMQGMLDNANLLVTAWHQQRLVGVGRAVTDFVYCCYLSDLAVAEDCQGQGIGKQLIRELMAALEPGCKLLLVAAPKAVDYYPAIGFTQHPTSTWTLDDVRELR</sequence>
<proteinExistence type="predicted"/>
<keyword evidence="3" id="KW-1185">Reference proteome</keyword>
<dbReference type="PROSITE" id="PS51186">
    <property type="entry name" value="GNAT"/>
    <property type="match status" value="1"/>
</dbReference>
<dbReference type="AlphaFoldDB" id="A0A9X3EAH8"/>
<dbReference type="InterPro" id="IPR000182">
    <property type="entry name" value="GNAT_dom"/>
</dbReference>
<dbReference type="GO" id="GO:0016747">
    <property type="term" value="F:acyltransferase activity, transferring groups other than amino-acyl groups"/>
    <property type="evidence" value="ECO:0007669"/>
    <property type="project" value="InterPro"/>
</dbReference>
<keyword evidence="2" id="KW-0012">Acyltransferase</keyword>
<dbReference type="Pfam" id="PF13673">
    <property type="entry name" value="Acetyltransf_10"/>
    <property type="match status" value="1"/>
</dbReference>
<accession>A0A9X3EAH8</accession>
<dbReference type="Proteomes" id="UP001150830">
    <property type="component" value="Unassembled WGS sequence"/>
</dbReference>
<dbReference type="SUPFAM" id="SSF55729">
    <property type="entry name" value="Acyl-CoA N-acyltransferases (Nat)"/>
    <property type="match status" value="1"/>
</dbReference>
<organism evidence="2 3">
    <name type="scientific">Parathalassolituus penaei</name>
    <dbReference type="NCBI Taxonomy" id="2997323"/>
    <lineage>
        <taxon>Bacteria</taxon>
        <taxon>Pseudomonadati</taxon>
        <taxon>Pseudomonadota</taxon>
        <taxon>Gammaproteobacteria</taxon>
        <taxon>Oceanospirillales</taxon>
        <taxon>Oceanospirillaceae</taxon>
        <taxon>Parathalassolituus</taxon>
    </lineage>
</organism>
<dbReference type="RefSeq" id="WP_283172176.1">
    <property type="nucleotide sequence ID" value="NZ_JAPNOA010000007.1"/>
</dbReference>
<reference evidence="2" key="1">
    <citation type="submission" date="2022-11" db="EMBL/GenBank/DDBJ databases">
        <title>Parathalassolutuus dongxingensis gen. nov., sp. nov., a novel member of family Oceanospirillaceae isolated from a coastal shrimp pond in Guangxi, China.</title>
        <authorList>
            <person name="Chen H."/>
        </authorList>
    </citation>
    <scope>NUCLEOTIDE SEQUENCE</scope>
    <source>
        <strain evidence="2">G-43</strain>
    </source>
</reference>
<dbReference type="InterPro" id="IPR016181">
    <property type="entry name" value="Acyl_CoA_acyltransferase"/>
</dbReference>
<dbReference type="Gene3D" id="3.40.630.30">
    <property type="match status" value="1"/>
</dbReference>
<evidence type="ECO:0000313" key="2">
    <source>
        <dbReference type="EMBL" id="MCY0963957.1"/>
    </source>
</evidence>
<dbReference type="PANTHER" id="PTHR43233:SF1">
    <property type="entry name" value="FAMILY N-ACETYLTRANSFERASE, PUTATIVE (AFU_ORTHOLOGUE AFUA_6G03350)-RELATED"/>
    <property type="match status" value="1"/>
</dbReference>
<dbReference type="PANTHER" id="PTHR43233">
    <property type="entry name" value="FAMILY N-ACETYLTRANSFERASE, PUTATIVE (AFU_ORTHOLOGUE AFUA_6G03350)-RELATED"/>
    <property type="match status" value="1"/>
</dbReference>
<keyword evidence="2" id="KW-0808">Transferase</keyword>
<gene>
    <name evidence="2" type="ORF">OUO13_02040</name>
</gene>
<dbReference type="CDD" id="cd04301">
    <property type="entry name" value="NAT_SF"/>
    <property type="match status" value="1"/>
</dbReference>
<dbReference type="InterPro" id="IPR053144">
    <property type="entry name" value="Acetyltransferase_Butenolide"/>
</dbReference>
<dbReference type="EC" id="2.3.1.-" evidence="2"/>
<comment type="caution">
    <text evidence="2">The sequence shown here is derived from an EMBL/GenBank/DDBJ whole genome shotgun (WGS) entry which is preliminary data.</text>
</comment>
<protein>
    <submittedName>
        <fullName evidence="2">GNAT family N-acetyltransferase</fullName>
        <ecNumber evidence="2">2.3.1.-</ecNumber>
    </submittedName>
</protein>
<evidence type="ECO:0000259" key="1">
    <source>
        <dbReference type="PROSITE" id="PS51186"/>
    </source>
</evidence>
<dbReference type="EMBL" id="JAPNOA010000007">
    <property type="protein sequence ID" value="MCY0963957.1"/>
    <property type="molecule type" value="Genomic_DNA"/>
</dbReference>